<dbReference type="EMBL" id="SNRW01012882">
    <property type="protein sequence ID" value="KAA6373279.1"/>
    <property type="molecule type" value="Genomic_DNA"/>
</dbReference>
<accession>A0A5J4USA3</accession>
<comment type="caution">
    <text evidence="2">The sequence shown here is derived from an EMBL/GenBank/DDBJ whole genome shotgun (WGS) entry which is preliminary data.</text>
</comment>
<evidence type="ECO:0000313" key="3">
    <source>
        <dbReference type="Proteomes" id="UP000324800"/>
    </source>
</evidence>
<sequence length="326" mass="37223">HKKKMSKKGKKRLLPAGAQPKTWEEDMAQRGTICIEDEDVDLNQVAKIPKILKNQGVILKKGMGARQKQQIVDQIRAIDPSITQKEGLTGIIGLTNKTKNRQSYGPLFGEELRNEFIENSMMLNNQGKLITEKFIENSSRYEYNPNARLAEPSMQLGSLAPDISPEQINNIIMYSGSQKQKEKENQRMDDIYDIQTQQDLGQSSSFEDQPPTMPIMQEKLIEKQQQAIEKDLASQENLAQIYDVGALDWGRMPVNDQFNRQQFKTQKTGYQMNADGSISAIVKKENTKIIPGEKKPKTKKNYIPTSQLLQSAKEQSNFKKKKRFKK</sequence>
<name>A0A5J4USA3_9EUKA</name>
<feature type="compositionally biased region" description="Polar residues" evidence="1">
    <location>
        <begin position="303"/>
        <end position="315"/>
    </location>
</feature>
<evidence type="ECO:0000256" key="1">
    <source>
        <dbReference type="SAM" id="MobiDB-lite"/>
    </source>
</evidence>
<dbReference type="AlphaFoldDB" id="A0A5J4USA3"/>
<feature type="non-terminal residue" evidence="2">
    <location>
        <position position="1"/>
    </location>
</feature>
<proteinExistence type="predicted"/>
<reference evidence="2 3" key="1">
    <citation type="submission" date="2019-03" db="EMBL/GenBank/DDBJ databases">
        <title>Single cell metagenomics reveals metabolic interactions within the superorganism composed of flagellate Streblomastix strix and complex community of Bacteroidetes bacteria on its surface.</title>
        <authorList>
            <person name="Treitli S.C."/>
            <person name="Kolisko M."/>
            <person name="Husnik F."/>
            <person name="Keeling P."/>
            <person name="Hampl V."/>
        </authorList>
    </citation>
    <scope>NUCLEOTIDE SEQUENCE [LARGE SCALE GENOMIC DNA]</scope>
    <source>
        <strain evidence="2">ST1C</strain>
    </source>
</reference>
<gene>
    <name evidence="2" type="ORF">EZS28_031194</name>
</gene>
<protein>
    <submittedName>
        <fullName evidence="2">Uncharacterized protein</fullName>
    </submittedName>
</protein>
<dbReference type="Proteomes" id="UP000324800">
    <property type="component" value="Unassembled WGS sequence"/>
</dbReference>
<organism evidence="2 3">
    <name type="scientific">Streblomastix strix</name>
    <dbReference type="NCBI Taxonomy" id="222440"/>
    <lineage>
        <taxon>Eukaryota</taxon>
        <taxon>Metamonada</taxon>
        <taxon>Preaxostyla</taxon>
        <taxon>Oxymonadida</taxon>
        <taxon>Streblomastigidae</taxon>
        <taxon>Streblomastix</taxon>
    </lineage>
</organism>
<feature type="region of interest" description="Disordered" evidence="1">
    <location>
        <begin position="289"/>
        <end position="326"/>
    </location>
</feature>
<evidence type="ECO:0000313" key="2">
    <source>
        <dbReference type="EMBL" id="KAA6373279.1"/>
    </source>
</evidence>